<gene>
    <name evidence="4" type="ORF">C4F50_16915</name>
</gene>
<dbReference type="InterPro" id="IPR046888">
    <property type="entry name" value="pYEATS"/>
</dbReference>
<feature type="transmembrane region" description="Helical" evidence="2">
    <location>
        <begin position="21"/>
        <end position="43"/>
    </location>
</feature>
<evidence type="ECO:0000259" key="3">
    <source>
        <dbReference type="Pfam" id="PF20305"/>
    </source>
</evidence>
<accession>A0ABR9TNF8</accession>
<dbReference type="Pfam" id="PF20305">
    <property type="entry name" value="pYEATS"/>
    <property type="match status" value="1"/>
</dbReference>
<feature type="transmembrane region" description="Helical" evidence="2">
    <location>
        <begin position="49"/>
        <end position="73"/>
    </location>
</feature>
<keyword evidence="5" id="KW-1185">Reference proteome</keyword>
<organism evidence="4 5">
    <name type="scientific">Flavobacterium hungaricum</name>
    <dbReference type="NCBI Taxonomy" id="2082725"/>
    <lineage>
        <taxon>Bacteria</taxon>
        <taxon>Pseudomonadati</taxon>
        <taxon>Bacteroidota</taxon>
        <taxon>Flavobacteriia</taxon>
        <taxon>Flavobacteriales</taxon>
        <taxon>Flavobacteriaceae</taxon>
        <taxon>Flavobacterium</taxon>
    </lineage>
</organism>
<keyword evidence="2" id="KW-0812">Transmembrane</keyword>
<dbReference type="Proteomes" id="UP000640614">
    <property type="component" value="Unassembled WGS sequence"/>
</dbReference>
<name>A0ABR9TNF8_9FLAO</name>
<dbReference type="EMBL" id="PRDM01000004">
    <property type="protein sequence ID" value="MBE8726604.1"/>
    <property type="molecule type" value="Genomic_DNA"/>
</dbReference>
<reference evidence="4 5" key="1">
    <citation type="submission" date="2018-07" db="EMBL/GenBank/DDBJ databases">
        <title>Genome assembly of strain KB82.</title>
        <authorList>
            <person name="Kukolya J."/>
            <person name="Horvath B."/>
            <person name="Nagy I."/>
            <person name="Toth A."/>
        </authorList>
    </citation>
    <scope>NUCLEOTIDE SEQUENCE [LARGE SCALE GENOMIC DNA]</scope>
    <source>
        <strain evidence="4 5">Kb82</strain>
    </source>
</reference>
<evidence type="ECO:0000256" key="2">
    <source>
        <dbReference type="SAM" id="Phobius"/>
    </source>
</evidence>
<evidence type="ECO:0000313" key="5">
    <source>
        <dbReference type="Proteomes" id="UP000640614"/>
    </source>
</evidence>
<keyword evidence="2" id="KW-0472">Membrane</keyword>
<proteinExistence type="predicted"/>
<feature type="transmembrane region" description="Helical" evidence="2">
    <location>
        <begin position="135"/>
        <end position="155"/>
    </location>
</feature>
<protein>
    <recommendedName>
        <fullName evidence="3">Prokaryotic YEATS domain-containing protein</fullName>
    </recommendedName>
</protein>
<evidence type="ECO:0000313" key="4">
    <source>
        <dbReference type="EMBL" id="MBE8726604.1"/>
    </source>
</evidence>
<sequence length="388" mass="43583">MWNKKDKMIDKTEIKLETELSIFKYSLIGLILGVIVVIGFPLASTGNGFSLVFIGLLLAMASLVCGFFTGTLFGMPKRNETDSSDYTLNNSLVEISEWLTKIIVGLGLVNLTKVPDYLNSVGQFVKKDCKDTCYVDFYAMCILVYFSILGLYMGYNYMRLVLSPQYKIADDNMLKKQLVKVNEKLEETTIENKKLKEAATDLQDEMNVKGNVTKELIKMVNQPEIPIEDIQITSSEIASREDVNESEETIQSYVDNMINEAKEKLKRGLVINPIDPQQGQWGGKAINNERELSAAVVEFSRWIFEINITIKSTNDNKPLQSGEVILVALHDTFGEPPFRLVTVENGIAQLKLVSYGSFTIGAYADRGTTELELNLAKLPDVSDYFKTH</sequence>
<keyword evidence="1" id="KW-0175">Coiled coil</keyword>
<feature type="domain" description="Prokaryotic YEATS" evidence="3">
    <location>
        <begin position="304"/>
        <end position="375"/>
    </location>
</feature>
<evidence type="ECO:0000256" key="1">
    <source>
        <dbReference type="SAM" id="Coils"/>
    </source>
</evidence>
<comment type="caution">
    <text evidence="4">The sequence shown here is derived from an EMBL/GenBank/DDBJ whole genome shotgun (WGS) entry which is preliminary data.</text>
</comment>
<feature type="coiled-coil region" evidence="1">
    <location>
        <begin position="178"/>
        <end position="205"/>
    </location>
</feature>
<keyword evidence="2" id="KW-1133">Transmembrane helix</keyword>